<gene>
    <name evidence="1" type="ORF">PSDVSF_21390</name>
</gene>
<organism evidence="1 2">
    <name type="scientific">Pseudodesulfovibrio sediminis</name>
    <dbReference type="NCBI Taxonomy" id="2810563"/>
    <lineage>
        <taxon>Bacteria</taxon>
        <taxon>Pseudomonadati</taxon>
        <taxon>Thermodesulfobacteriota</taxon>
        <taxon>Desulfovibrionia</taxon>
        <taxon>Desulfovibrionales</taxon>
        <taxon>Desulfovibrionaceae</taxon>
    </lineage>
</organism>
<sequence>MPKLIYALICSDLIIDKDSSSTSFIRTIEHAVVPDLPATLPPVFFASLWDLEDNAEAPFSVSLAMTTPTGETLTIGAQEIKPAGTVLHKMNFQVPGLRVEDEGKHILSVSLKDGDSWETKAELPLFVFKNVTQ</sequence>
<reference evidence="1" key="1">
    <citation type="journal article" date="2022" name="Arch. Microbiol.">
        <title>Pseudodesulfovibrio sediminis sp. nov., a mesophilic and neutrophilic sulfate-reducing bacterium isolated from sediment of a brackish lake.</title>
        <authorList>
            <person name="Takahashi A."/>
            <person name="Kojima H."/>
            <person name="Watanabe M."/>
            <person name="Fukui M."/>
        </authorList>
    </citation>
    <scope>NUCLEOTIDE SEQUENCE</scope>
    <source>
        <strain evidence="1">SF6</strain>
    </source>
</reference>
<dbReference type="RefSeq" id="WP_229590892.1">
    <property type="nucleotide sequence ID" value="NZ_AP024485.1"/>
</dbReference>
<evidence type="ECO:0000313" key="1">
    <source>
        <dbReference type="EMBL" id="BCS88897.1"/>
    </source>
</evidence>
<name>A0ABM7P7D7_9BACT</name>
<dbReference type="EMBL" id="AP024485">
    <property type="protein sequence ID" value="BCS88897.1"/>
    <property type="molecule type" value="Genomic_DNA"/>
</dbReference>
<protein>
    <recommendedName>
        <fullName evidence="3">DUF1842 domain-containing protein</fullName>
    </recommendedName>
</protein>
<dbReference type="Proteomes" id="UP001053296">
    <property type="component" value="Chromosome"/>
</dbReference>
<evidence type="ECO:0008006" key="3">
    <source>
        <dbReference type="Google" id="ProtNLM"/>
    </source>
</evidence>
<keyword evidence="2" id="KW-1185">Reference proteome</keyword>
<evidence type="ECO:0000313" key="2">
    <source>
        <dbReference type="Proteomes" id="UP001053296"/>
    </source>
</evidence>
<accession>A0ABM7P7D7</accession>
<proteinExistence type="predicted"/>